<accession>A0A3S8ZRE6</accession>
<dbReference type="OrthoDB" id="1149075at2"/>
<dbReference type="PRINTS" id="PR01022">
    <property type="entry name" value="OUTRMMBRANEA"/>
</dbReference>
<comment type="subcellular location">
    <subcellularLocation>
        <location evidence="2">Cell outer membrane</location>
    </subcellularLocation>
    <subcellularLocation>
        <location evidence="1">Membrane</location>
        <topology evidence="1">Multi-pass membrane protein</topology>
    </subcellularLocation>
</comment>
<dbReference type="InterPro" id="IPR006665">
    <property type="entry name" value="OmpA-like"/>
</dbReference>
<keyword evidence="11" id="KW-0998">Cell outer membrane</keyword>
<feature type="signal peptide" evidence="13">
    <location>
        <begin position="1"/>
        <end position="26"/>
    </location>
</feature>
<dbReference type="GO" id="GO:0051701">
    <property type="term" value="P:biological process involved in interaction with host"/>
    <property type="evidence" value="ECO:0007669"/>
    <property type="project" value="UniProtKB-ARBA"/>
</dbReference>
<dbReference type="GO" id="GO:0009279">
    <property type="term" value="C:cell outer membrane"/>
    <property type="evidence" value="ECO:0007669"/>
    <property type="project" value="UniProtKB-SubCell"/>
</dbReference>
<evidence type="ECO:0000256" key="9">
    <source>
        <dbReference type="ARBA" id="ARBA00023136"/>
    </source>
</evidence>
<keyword evidence="16" id="KW-1185">Reference proteome</keyword>
<keyword evidence="8" id="KW-0626">Porin</keyword>
<feature type="domain" description="OmpA-like" evidence="14">
    <location>
        <begin position="94"/>
        <end position="222"/>
    </location>
</feature>
<evidence type="ECO:0000256" key="8">
    <source>
        <dbReference type="ARBA" id="ARBA00023114"/>
    </source>
</evidence>
<keyword evidence="4" id="KW-0813">Transport</keyword>
<keyword evidence="10" id="KW-1015">Disulfide bond</keyword>
<dbReference type="RefSeq" id="WP_125972244.1">
    <property type="nucleotide sequence ID" value="NZ_CP034433.1"/>
</dbReference>
<keyword evidence="7" id="KW-0406">Ion transport</keyword>
<dbReference type="PROSITE" id="PS51123">
    <property type="entry name" value="OMPA_2"/>
    <property type="match status" value="1"/>
</dbReference>
<evidence type="ECO:0000256" key="1">
    <source>
        <dbReference type="ARBA" id="ARBA00004141"/>
    </source>
</evidence>
<dbReference type="EMBL" id="CP034433">
    <property type="protein sequence ID" value="AZN35991.1"/>
    <property type="molecule type" value="Genomic_DNA"/>
</dbReference>
<name>A0A3S8ZRE6_9NEIS</name>
<dbReference type="KEGG" id="iod:EJO50_05550"/>
<evidence type="ECO:0000259" key="14">
    <source>
        <dbReference type="PROSITE" id="PS51123"/>
    </source>
</evidence>
<evidence type="ECO:0000256" key="7">
    <source>
        <dbReference type="ARBA" id="ARBA00023065"/>
    </source>
</evidence>
<evidence type="ECO:0000256" key="12">
    <source>
        <dbReference type="PROSITE-ProRule" id="PRU00473"/>
    </source>
</evidence>
<proteinExistence type="inferred from homology"/>
<dbReference type="FunFam" id="3.30.1330.60:FF:000004">
    <property type="entry name" value="Outer membrane protein A"/>
    <property type="match status" value="1"/>
</dbReference>
<evidence type="ECO:0000256" key="3">
    <source>
        <dbReference type="ARBA" id="ARBA00005710"/>
    </source>
</evidence>
<gene>
    <name evidence="15" type="ORF">EJO50_05550</name>
</gene>
<dbReference type="AlphaFoldDB" id="A0A3S8ZRE6"/>
<dbReference type="Pfam" id="PF00691">
    <property type="entry name" value="OmpA"/>
    <property type="match status" value="1"/>
</dbReference>
<dbReference type="SUPFAM" id="SSF103088">
    <property type="entry name" value="OmpA-like"/>
    <property type="match status" value="1"/>
</dbReference>
<evidence type="ECO:0000256" key="11">
    <source>
        <dbReference type="ARBA" id="ARBA00023237"/>
    </source>
</evidence>
<keyword evidence="6" id="KW-0812">Transmembrane</keyword>
<dbReference type="PANTHER" id="PTHR30329">
    <property type="entry name" value="STATOR ELEMENT OF FLAGELLAR MOTOR COMPLEX"/>
    <property type="match status" value="1"/>
</dbReference>
<evidence type="ECO:0000256" key="13">
    <source>
        <dbReference type="SAM" id="SignalP"/>
    </source>
</evidence>
<reference evidence="15 16" key="1">
    <citation type="submission" date="2018-12" db="EMBL/GenBank/DDBJ databases">
        <title>Complete genome sequence of Iodobacter sp. H11R3.</title>
        <authorList>
            <person name="Bae J.-W."/>
        </authorList>
    </citation>
    <scope>NUCLEOTIDE SEQUENCE [LARGE SCALE GENOMIC DNA]</scope>
    <source>
        <strain evidence="15 16">H11R3</strain>
    </source>
</reference>
<keyword evidence="13" id="KW-0732">Signal</keyword>
<dbReference type="PRINTS" id="PR01021">
    <property type="entry name" value="OMPADOMAIN"/>
</dbReference>
<feature type="chain" id="PRO_5019237243" evidence="13">
    <location>
        <begin position="27"/>
        <end position="230"/>
    </location>
</feature>
<organism evidence="15 16">
    <name type="scientific">Iodobacter ciconiae</name>
    <dbReference type="NCBI Taxonomy" id="2496266"/>
    <lineage>
        <taxon>Bacteria</taxon>
        <taxon>Pseudomonadati</taxon>
        <taxon>Pseudomonadota</taxon>
        <taxon>Betaproteobacteria</taxon>
        <taxon>Neisseriales</taxon>
        <taxon>Chitinibacteraceae</taxon>
        <taxon>Iodobacter</taxon>
    </lineage>
</organism>
<keyword evidence="9 12" id="KW-0472">Membrane</keyword>
<dbReference type="PANTHER" id="PTHR30329:SF21">
    <property type="entry name" value="LIPOPROTEIN YIAD-RELATED"/>
    <property type="match status" value="1"/>
</dbReference>
<evidence type="ECO:0000256" key="4">
    <source>
        <dbReference type="ARBA" id="ARBA00022448"/>
    </source>
</evidence>
<dbReference type="InterPro" id="IPR036737">
    <property type="entry name" value="OmpA-like_sf"/>
</dbReference>
<dbReference type="InterPro" id="IPR006664">
    <property type="entry name" value="OMP_bac"/>
</dbReference>
<evidence type="ECO:0000256" key="10">
    <source>
        <dbReference type="ARBA" id="ARBA00023157"/>
    </source>
</evidence>
<dbReference type="InterPro" id="IPR050330">
    <property type="entry name" value="Bact_OuterMem_StrucFunc"/>
</dbReference>
<dbReference type="CDD" id="cd07185">
    <property type="entry name" value="OmpA_C-like"/>
    <property type="match status" value="1"/>
</dbReference>
<dbReference type="Proteomes" id="UP000282438">
    <property type="component" value="Chromosome"/>
</dbReference>
<evidence type="ECO:0000313" key="15">
    <source>
        <dbReference type="EMBL" id="AZN35991.1"/>
    </source>
</evidence>
<sequence>MLSIKQSLTRLAVVTALSAMSTAAFAGVEAYTQNANTSGGVIKNGIGECWRTGTWSKEAATVEGCDGYEKPVAKAAPVVVAPAVVAPVVAAPMINTKHFTLKSDVLFDFNKASLKPAGKDALDKLYEEVKMMDPKDGEAHVIGYTDRIGSDKYNQPLSEKRAKSVADYLLSKGAPEGKVKFEGRGKAEPVTGDTCGKVKNRAKLIECLAPDRRVEIDIKGTKEVVTPAKK</sequence>
<comment type="similarity">
    <text evidence="3">Belongs to the outer membrane OOP (TC 1.B.6) superfamily. OmpA family.</text>
</comment>
<dbReference type="GO" id="GO:0015288">
    <property type="term" value="F:porin activity"/>
    <property type="evidence" value="ECO:0007669"/>
    <property type="project" value="UniProtKB-KW"/>
</dbReference>
<keyword evidence="5" id="KW-1134">Transmembrane beta strand</keyword>
<dbReference type="GO" id="GO:0006811">
    <property type="term" value="P:monoatomic ion transport"/>
    <property type="evidence" value="ECO:0007669"/>
    <property type="project" value="UniProtKB-KW"/>
</dbReference>
<dbReference type="GO" id="GO:0046930">
    <property type="term" value="C:pore complex"/>
    <property type="evidence" value="ECO:0007669"/>
    <property type="project" value="UniProtKB-KW"/>
</dbReference>
<protein>
    <submittedName>
        <fullName evidence="15">OmpA family protein</fullName>
    </submittedName>
</protein>
<evidence type="ECO:0000313" key="16">
    <source>
        <dbReference type="Proteomes" id="UP000282438"/>
    </source>
</evidence>
<evidence type="ECO:0000256" key="2">
    <source>
        <dbReference type="ARBA" id="ARBA00004442"/>
    </source>
</evidence>
<evidence type="ECO:0000256" key="5">
    <source>
        <dbReference type="ARBA" id="ARBA00022452"/>
    </source>
</evidence>
<dbReference type="InterPro" id="IPR002368">
    <property type="entry name" value="OmpA"/>
</dbReference>
<evidence type="ECO:0000256" key="6">
    <source>
        <dbReference type="ARBA" id="ARBA00022692"/>
    </source>
</evidence>
<dbReference type="Gene3D" id="3.30.1330.60">
    <property type="entry name" value="OmpA-like domain"/>
    <property type="match status" value="1"/>
</dbReference>